<name>A0A2M7TM44_UNCKA</name>
<gene>
    <name evidence="2" type="ORF">COY32_01055</name>
</gene>
<comment type="caution">
    <text evidence="2">The sequence shown here is derived from an EMBL/GenBank/DDBJ whole genome shotgun (WGS) entry which is preliminary data.</text>
</comment>
<feature type="coiled-coil region" evidence="1">
    <location>
        <begin position="70"/>
        <end position="169"/>
    </location>
</feature>
<evidence type="ECO:0000313" key="3">
    <source>
        <dbReference type="Proteomes" id="UP000228920"/>
    </source>
</evidence>
<dbReference type="EMBL" id="PFNL01000026">
    <property type="protein sequence ID" value="PIZ47862.1"/>
    <property type="molecule type" value="Genomic_DNA"/>
</dbReference>
<dbReference type="Proteomes" id="UP000228920">
    <property type="component" value="Unassembled WGS sequence"/>
</dbReference>
<organism evidence="2 3">
    <name type="scientific">candidate division WWE3 bacterium CG_4_10_14_0_2_um_filter_41_14</name>
    <dbReference type="NCBI Taxonomy" id="1975072"/>
    <lineage>
        <taxon>Bacteria</taxon>
        <taxon>Katanobacteria</taxon>
    </lineage>
</organism>
<evidence type="ECO:0000256" key="1">
    <source>
        <dbReference type="SAM" id="Coils"/>
    </source>
</evidence>
<dbReference type="AlphaFoldDB" id="A0A2M7TM44"/>
<evidence type="ECO:0000313" key="2">
    <source>
        <dbReference type="EMBL" id="PIZ47862.1"/>
    </source>
</evidence>
<protein>
    <submittedName>
        <fullName evidence="2">Uncharacterized protein</fullName>
    </submittedName>
</protein>
<keyword evidence="1" id="KW-0175">Coiled coil</keyword>
<feature type="coiled-coil region" evidence="1">
    <location>
        <begin position="204"/>
        <end position="238"/>
    </location>
</feature>
<accession>A0A2M7TM44</accession>
<proteinExistence type="predicted"/>
<sequence>MSKEIAKEKINYTSSKSDIWKAYKEATSVLGKNETLAPATIKEITKTNNGIKESLTHLKSQLVVQLDASLVDLASKFSQAEEMLLELKQAIAKQHDQLEEEVSRIQIERKREEEEYTYDFTRRKQRQEEDLKDQKNIADAEVAQEKAELKKQQDELTSLRKQAEAFDARLAVEVNEATENTEKELRMQFEHEKALSSQKYESQNVLSQQKIDSLSETIKNQQQEIVRLNKALSDANVQVTSIAEKAVGQKYSAPTGGSANNVEV</sequence>
<reference evidence="3" key="1">
    <citation type="submission" date="2017-09" db="EMBL/GenBank/DDBJ databases">
        <title>Depth-based differentiation of microbial function through sediment-hosted aquifers and enrichment of novel symbionts in the deep terrestrial subsurface.</title>
        <authorList>
            <person name="Probst A.J."/>
            <person name="Ladd B."/>
            <person name="Jarett J.K."/>
            <person name="Geller-Mcgrath D.E."/>
            <person name="Sieber C.M.K."/>
            <person name="Emerson J.B."/>
            <person name="Anantharaman K."/>
            <person name="Thomas B.C."/>
            <person name="Malmstrom R."/>
            <person name="Stieglmeier M."/>
            <person name="Klingl A."/>
            <person name="Woyke T."/>
            <person name="Ryan C.M."/>
            <person name="Banfield J.F."/>
        </authorList>
    </citation>
    <scope>NUCLEOTIDE SEQUENCE [LARGE SCALE GENOMIC DNA]</scope>
</reference>